<evidence type="ECO:0000313" key="1">
    <source>
        <dbReference type="EMBL" id="VDN39420.1"/>
    </source>
</evidence>
<gene>
    <name evidence="1" type="ORF">GPUH_LOCUS22072</name>
</gene>
<dbReference type="EMBL" id="UYRT01094170">
    <property type="protein sequence ID" value="VDN39420.1"/>
    <property type="molecule type" value="Genomic_DNA"/>
</dbReference>
<proteinExistence type="predicted"/>
<evidence type="ECO:0000313" key="3">
    <source>
        <dbReference type="WBParaSite" id="GPUH_0002209901-mRNA-1"/>
    </source>
</evidence>
<sequence>MKRGKEVSAEYPKGEKCVKSEGLRSKLYFNKVCLFLCTNVQICLGAAYVPSGDWRSGQSWVPPSLSAPQVREALLGNSCLRHAFV</sequence>
<name>A0A183EM81_9BILA</name>
<dbReference type="Proteomes" id="UP000271098">
    <property type="component" value="Unassembled WGS sequence"/>
</dbReference>
<dbReference type="WBParaSite" id="GPUH_0002209901-mRNA-1">
    <property type="protein sequence ID" value="GPUH_0002209901-mRNA-1"/>
    <property type="gene ID" value="GPUH_0002209901"/>
</dbReference>
<organism evidence="3">
    <name type="scientific">Gongylonema pulchrum</name>
    <dbReference type="NCBI Taxonomy" id="637853"/>
    <lineage>
        <taxon>Eukaryota</taxon>
        <taxon>Metazoa</taxon>
        <taxon>Ecdysozoa</taxon>
        <taxon>Nematoda</taxon>
        <taxon>Chromadorea</taxon>
        <taxon>Rhabditida</taxon>
        <taxon>Spirurina</taxon>
        <taxon>Spiruromorpha</taxon>
        <taxon>Spiruroidea</taxon>
        <taxon>Gongylonematidae</taxon>
        <taxon>Gongylonema</taxon>
    </lineage>
</organism>
<accession>A0A183EM81</accession>
<reference evidence="1 2" key="2">
    <citation type="submission" date="2018-11" db="EMBL/GenBank/DDBJ databases">
        <authorList>
            <consortium name="Pathogen Informatics"/>
        </authorList>
    </citation>
    <scope>NUCLEOTIDE SEQUENCE [LARGE SCALE GENOMIC DNA]</scope>
</reference>
<keyword evidence="2" id="KW-1185">Reference proteome</keyword>
<dbReference type="AlphaFoldDB" id="A0A183EM81"/>
<protein>
    <submittedName>
        <fullName evidence="3">Ovule protein</fullName>
    </submittedName>
</protein>
<evidence type="ECO:0000313" key="2">
    <source>
        <dbReference type="Proteomes" id="UP000271098"/>
    </source>
</evidence>
<reference evidence="3" key="1">
    <citation type="submission" date="2016-06" db="UniProtKB">
        <authorList>
            <consortium name="WormBaseParasite"/>
        </authorList>
    </citation>
    <scope>IDENTIFICATION</scope>
</reference>